<feature type="transmembrane region" description="Helical" evidence="5">
    <location>
        <begin position="6"/>
        <end position="27"/>
    </location>
</feature>
<evidence type="ECO:0000256" key="3">
    <source>
        <dbReference type="RuleBase" id="RU000363"/>
    </source>
</evidence>
<dbReference type="Proteomes" id="UP000182719">
    <property type="component" value="Unassembled WGS sequence"/>
</dbReference>
<feature type="domain" description="Ketoreductase" evidence="6">
    <location>
        <begin position="38"/>
        <end position="221"/>
    </location>
</feature>
<dbReference type="Gene3D" id="3.40.50.720">
    <property type="entry name" value="NAD(P)-binding Rossmann-like Domain"/>
    <property type="match status" value="1"/>
</dbReference>
<keyword evidence="5" id="KW-0472">Membrane</keyword>
<sequence>MAKRAALGAAGIVGMAVGAGVFLSAAARRARRIELRGRVVMITGGGRGLGLAIAREFLQRGCRLALCGRDGEVIARATEDFRRQGADVFGAACDASDPVQVEAFVAQVLERFGRIDVLVNNAGQCFVGPAAELQPVDVEEALRHIFWTHYRPTMAVLPHMRSRRFGRIVNITSIGGKIPTPHQAAYAIGKYAATGWSETLTVELAKDGIHVSTLTPPPLSNGAPLHVHFNGREEEEFQWFTQVLTSPWTATRAERTARVAADAAEHGDAQRAVSAVSWLSARAQGLAPNLMARIFSFVDRKLPPSAPPGQTTKMRLGREVLASSQNARVQALGAAARADERRYQPSPGRE</sequence>
<comment type="similarity">
    <text evidence="1 3">Belongs to the short-chain dehydrogenases/reductases (SDR) family.</text>
</comment>
<evidence type="ECO:0000313" key="7">
    <source>
        <dbReference type="EMBL" id="SEM13094.1"/>
    </source>
</evidence>
<feature type="compositionally biased region" description="Basic and acidic residues" evidence="4">
    <location>
        <begin position="337"/>
        <end position="350"/>
    </location>
</feature>
<dbReference type="PRINTS" id="PR00081">
    <property type="entry name" value="GDHRDH"/>
</dbReference>
<keyword evidence="5" id="KW-0812">Transmembrane</keyword>
<keyword evidence="5" id="KW-1133">Transmembrane helix</keyword>
<evidence type="ECO:0000256" key="2">
    <source>
        <dbReference type="ARBA" id="ARBA00023002"/>
    </source>
</evidence>
<organism evidence="7 8">
    <name type="scientific">Stigmatella aurantiaca</name>
    <dbReference type="NCBI Taxonomy" id="41"/>
    <lineage>
        <taxon>Bacteria</taxon>
        <taxon>Pseudomonadati</taxon>
        <taxon>Myxococcota</taxon>
        <taxon>Myxococcia</taxon>
        <taxon>Myxococcales</taxon>
        <taxon>Cystobacterineae</taxon>
        <taxon>Archangiaceae</taxon>
        <taxon>Stigmatella</taxon>
    </lineage>
</organism>
<dbReference type="AlphaFoldDB" id="A0A1H7VVM5"/>
<reference evidence="8" key="1">
    <citation type="submission" date="2016-10" db="EMBL/GenBank/DDBJ databases">
        <authorList>
            <person name="Varghese N."/>
            <person name="Submissions S."/>
        </authorList>
    </citation>
    <scope>NUCLEOTIDE SEQUENCE [LARGE SCALE GENOMIC DNA]</scope>
    <source>
        <strain evidence="8">DSM 17044</strain>
    </source>
</reference>
<evidence type="ECO:0000256" key="1">
    <source>
        <dbReference type="ARBA" id="ARBA00006484"/>
    </source>
</evidence>
<gene>
    <name evidence="7" type="ORF">SAMN05444354_11219</name>
</gene>
<dbReference type="InterPro" id="IPR036291">
    <property type="entry name" value="NAD(P)-bd_dom_sf"/>
</dbReference>
<name>A0A1H7VVM5_STIAU</name>
<dbReference type="EMBL" id="FOAP01000012">
    <property type="protein sequence ID" value="SEM13094.1"/>
    <property type="molecule type" value="Genomic_DNA"/>
</dbReference>
<dbReference type="PRINTS" id="PR00080">
    <property type="entry name" value="SDRFAMILY"/>
</dbReference>
<dbReference type="OrthoDB" id="151996at2"/>
<feature type="region of interest" description="Disordered" evidence="4">
    <location>
        <begin position="331"/>
        <end position="350"/>
    </location>
</feature>
<dbReference type="PANTHER" id="PTHR44196:SF1">
    <property type="entry name" value="DEHYDROGENASE_REDUCTASE SDR FAMILY MEMBER 7B"/>
    <property type="match status" value="1"/>
</dbReference>
<dbReference type="PANTHER" id="PTHR44196">
    <property type="entry name" value="DEHYDROGENASE/REDUCTASE SDR FAMILY MEMBER 7B"/>
    <property type="match status" value="1"/>
</dbReference>
<keyword evidence="8" id="KW-1185">Reference proteome</keyword>
<dbReference type="GO" id="GO:0016020">
    <property type="term" value="C:membrane"/>
    <property type="evidence" value="ECO:0007669"/>
    <property type="project" value="TreeGrafter"/>
</dbReference>
<proteinExistence type="inferred from homology"/>
<accession>A0A1H7VVM5</accession>
<dbReference type="InterPro" id="IPR057326">
    <property type="entry name" value="KR_dom"/>
</dbReference>
<dbReference type="SUPFAM" id="SSF51735">
    <property type="entry name" value="NAD(P)-binding Rossmann-fold domains"/>
    <property type="match status" value="1"/>
</dbReference>
<evidence type="ECO:0000256" key="5">
    <source>
        <dbReference type="SAM" id="Phobius"/>
    </source>
</evidence>
<protein>
    <submittedName>
        <fullName evidence="7">Short-chain dehydrogenase</fullName>
    </submittedName>
</protein>
<evidence type="ECO:0000313" key="8">
    <source>
        <dbReference type="Proteomes" id="UP000182719"/>
    </source>
</evidence>
<evidence type="ECO:0000259" key="6">
    <source>
        <dbReference type="SMART" id="SM00822"/>
    </source>
</evidence>
<dbReference type="InterPro" id="IPR002347">
    <property type="entry name" value="SDR_fam"/>
</dbReference>
<dbReference type="Pfam" id="PF00106">
    <property type="entry name" value="adh_short"/>
    <property type="match status" value="1"/>
</dbReference>
<keyword evidence="2" id="KW-0560">Oxidoreductase</keyword>
<dbReference type="SMART" id="SM00822">
    <property type="entry name" value="PKS_KR"/>
    <property type="match status" value="1"/>
</dbReference>
<dbReference type="GO" id="GO:0016491">
    <property type="term" value="F:oxidoreductase activity"/>
    <property type="evidence" value="ECO:0007669"/>
    <property type="project" value="UniProtKB-KW"/>
</dbReference>
<dbReference type="RefSeq" id="WP_083423326.1">
    <property type="nucleotide sequence ID" value="NZ_FOAP01000012.1"/>
</dbReference>
<evidence type="ECO:0000256" key="4">
    <source>
        <dbReference type="SAM" id="MobiDB-lite"/>
    </source>
</evidence>